<sequence>MTERSDKPTRIFIVEDEALLAFEMSDVLEDLGFEVVGPSNHLEDATVTAASSEIDVACLDVNLGEGKTSKPVAEILRDRGIPYVYITAYDAHQITFLQDDDKVVKKPVSGRKLLDALRIVYPHLEKK</sequence>
<organism evidence="3 4">
    <name type="scientific">Allopontixanthobacter confluentis</name>
    <dbReference type="NCBI Taxonomy" id="1849021"/>
    <lineage>
        <taxon>Bacteria</taxon>
        <taxon>Pseudomonadati</taxon>
        <taxon>Pseudomonadota</taxon>
        <taxon>Alphaproteobacteria</taxon>
        <taxon>Sphingomonadales</taxon>
        <taxon>Erythrobacteraceae</taxon>
        <taxon>Allopontixanthobacter</taxon>
    </lineage>
</organism>
<evidence type="ECO:0000313" key="4">
    <source>
        <dbReference type="Proteomes" id="UP000473531"/>
    </source>
</evidence>
<dbReference type="PROSITE" id="PS50110">
    <property type="entry name" value="RESPONSE_REGULATORY"/>
    <property type="match status" value="1"/>
</dbReference>
<comment type="caution">
    <text evidence="3">The sequence shown here is derived from an EMBL/GenBank/DDBJ whole genome shotgun (WGS) entry which is preliminary data.</text>
</comment>
<dbReference type="EMBL" id="WTYU01000002">
    <property type="protein sequence ID" value="MXP15591.1"/>
    <property type="molecule type" value="Genomic_DNA"/>
</dbReference>
<reference evidence="3 4" key="1">
    <citation type="submission" date="2019-12" db="EMBL/GenBank/DDBJ databases">
        <title>Genomic-based taxomic classification of the family Erythrobacteraceae.</title>
        <authorList>
            <person name="Xu L."/>
        </authorList>
    </citation>
    <scope>NUCLEOTIDE SEQUENCE [LARGE SCALE GENOMIC DNA]</scope>
    <source>
        <strain evidence="3 4">KCTC 52259</strain>
    </source>
</reference>
<dbReference type="Proteomes" id="UP000473531">
    <property type="component" value="Unassembled WGS sequence"/>
</dbReference>
<proteinExistence type="predicted"/>
<accession>A0A6L7GLR7</accession>
<dbReference type="Pfam" id="PF00072">
    <property type="entry name" value="Response_reg"/>
    <property type="match status" value="1"/>
</dbReference>
<evidence type="ECO:0000313" key="3">
    <source>
        <dbReference type="EMBL" id="MXP15591.1"/>
    </source>
</evidence>
<dbReference type="SUPFAM" id="SSF52172">
    <property type="entry name" value="CheY-like"/>
    <property type="match status" value="1"/>
</dbReference>
<evidence type="ECO:0000259" key="2">
    <source>
        <dbReference type="PROSITE" id="PS50110"/>
    </source>
</evidence>
<dbReference type="Gene3D" id="3.40.50.2300">
    <property type="match status" value="1"/>
</dbReference>
<keyword evidence="4" id="KW-1185">Reference proteome</keyword>
<name>A0A6L7GLR7_9SPHN</name>
<gene>
    <name evidence="3" type="ORF">GRI44_12595</name>
</gene>
<keyword evidence="1" id="KW-0597">Phosphoprotein</keyword>
<dbReference type="SMART" id="SM00448">
    <property type="entry name" value="REC"/>
    <property type="match status" value="1"/>
</dbReference>
<dbReference type="RefSeq" id="WP_160602088.1">
    <property type="nucleotide sequence ID" value="NZ_WTYU01000002.1"/>
</dbReference>
<protein>
    <submittedName>
        <fullName evidence="3">Response regulator</fullName>
    </submittedName>
</protein>
<dbReference type="GO" id="GO:0000160">
    <property type="term" value="P:phosphorelay signal transduction system"/>
    <property type="evidence" value="ECO:0007669"/>
    <property type="project" value="InterPro"/>
</dbReference>
<feature type="modified residue" description="4-aspartylphosphate" evidence="1">
    <location>
        <position position="60"/>
    </location>
</feature>
<dbReference type="OrthoDB" id="582170at2"/>
<feature type="domain" description="Response regulatory" evidence="2">
    <location>
        <begin position="10"/>
        <end position="121"/>
    </location>
</feature>
<evidence type="ECO:0000256" key="1">
    <source>
        <dbReference type="PROSITE-ProRule" id="PRU00169"/>
    </source>
</evidence>
<dbReference type="InterPro" id="IPR011006">
    <property type="entry name" value="CheY-like_superfamily"/>
</dbReference>
<dbReference type="InterPro" id="IPR001789">
    <property type="entry name" value="Sig_transdc_resp-reg_receiver"/>
</dbReference>
<dbReference type="AlphaFoldDB" id="A0A6L7GLR7"/>